<reference evidence="1" key="1">
    <citation type="submission" date="2023-07" db="EMBL/GenBank/DDBJ databases">
        <title>Black Yeasts Isolated from many extreme environments.</title>
        <authorList>
            <person name="Coleine C."/>
            <person name="Stajich J.E."/>
            <person name="Selbmann L."/>
        </authorList>
    </citation>
    <scope>NUCLEOTIDE SEQUENCE</scope>
    <source>
        <strain evidence="1">CCFEE 5714</strain>
    </source>
</reference>
<name>A0ACC3MH99_9PEZI</name>
<accession>A0ACC3MH99</accession>
<evidence type="ECO:0000313" key="1">
    <source>
        <dbReference type="EMBL" id="KAK3690792.1"/>
    </source>
</evidence>
<dbReference type="Proteomes" id="UP001281147">
    <property type="component" value="Unassembled WGS sequence"/>
</dbReference>
<gene>
    <name evidence="1" type="ORF">LTR37_018966</name>
</gene>
<protein>
    <submittedName>
        <fullName evidence="1">Uncharacterized protein</fullName>
    </submittedName>
</protein>
<proteinExistence type="predicted"/>
<organism evidence="1 2">
    <name type="scientific">Vermiconidia calcicola</name>
    <dbReference type="NCBI Taxonomy" id="1690605"/>
    <lineage>
        <taxon>Eukaryota</taxon>
        <taxon>Fungi</taxon>
        <taxon>Dikarya</taxon>
        <taxon>Ascomycota</taxon>
        <taxon>Pezizomycotina</taxon>
        <taxon>Dothideomycetes</taxon>
        <taxon>Dothideomycetidae</taxon>
        <taxon>Mycosphaerellales</taxon>
        <taxon>Extremaceae</taxon>
        <taxon>Vermiconidia</taxon>
    </lineage>
</organism>
<sequence>MWIDYEGISFFRPQDALYPVPTDRKYGLKPRASQKMNNNETMYGKGAKQTPPNLFEKHQEENKALFLSADNVNLPRPQLPPSHPVERACRWLVAGESDYRDDLDNYKKASDESDLLNDLHDVLEDCGAFKEDLQPKQPAAVHSSHTHGGPNNLDRVVPLADVVHVTAEGLLCRKTIVFPKDDGKLFLCKSNDCTLCNAKPGDADGTFSNPNKAAVVPTPGSMKSWVAKVMKDARARSASRLGR</sequence>
<dbReference type="EMBL" id="JAUTXU010000279">
    <property type="protein sequence ID" value="KAK3690792.1"/>
    <property type="molecule type" value="Genomic_DNA"/>
</dbReference>
<keyword evidence="2" id="KW-1185">Reference proteome</keyword>
<comment type="caution">
    <text evidence="1">The sequence shown here is derived from an EMBL/GenBank/DDBJ whole genome shotgun (WGS) entry which is preliminary data.</text>
</comment>
<evidence type="ECO:0000313" key="2">
    <source>
        <dbReference type="Proteomes" id="UP001281147"/>
    </source>
</evidence>